<accession>D5UYB3</accession>
<keyword evidence="2" id="KW-1185">Reference proteome</keyword>
<dbReference type="HOGENOM" id="CLU_093060_0_0_11"/>
<dbReference type="EMBL" id="CP001966">
    <property type="protein sequence ID" value="ADG78220.1"/>
    <property type="molecule type" value="Genomic_DNA"/>
</dbReference>
<gene>
    <name evidence="1" type="ordered locus">Tpau_1599</name>
</gene>
<dbReference type="SUPFAM" id="SSF52833">
    <property type="entry name" value="Thioredoxin-like"/>
    <property type="match status" value="1"/>
</dbReference>
<dbReference type="RefSeq" id="WP_013126251.1">
    <property type="nucleotide sequence ID" value="NC_014158.1"/>
</dbReference>
<evidence type="ECO:0000313" key="1">
    <source>
        <dbReference type="EMBL" id="ADG78220.1"/>
    </source>
</evidence>
<dbReference type="Gene3D" id="3.40.30.10">
    <property type="entry name" value="Glutaredoxin"/>
    <property type="match status" value="1"/>
</dbReference>
<name>D5UYB3_TSUPD</name>
<dbReference type="Pfam" id="PF01257">
    <property type="entry name" value="2Fe-2S_thioredx"/>
    <property type="match status" value="1"/>
</dbReference>
<reference evidence="2" key="1">
    <citation type="submission" date="2010-03" db="EMBL/GenBank/DDBJ databases">
        <title>The complete chromosome of Tsukamurella paurometabola DSM 20162.</title>
        <authorList>
            <consortium name="US DOE Joint Genome Institute (JGI-PGF)"/>
            <person name="Lucas S."/>
            <person name="Copeland A."/>
            <person name="Lapidus A."/>
            <person name="Glavina del Rio T."/>
            <person name="Dalin E."/>
            <person name="Tice H."/>
            <person name="Bruce D."/>
            <person name="Goodwin L."/>
            <person name="Pitluck S."/>
            <person name="Kyrpides N."/>
            <person name="Mavromatis K."/>
            <person name="Ivanova N."/>
            <person name="Mikhailova N."/>
            <person name="Munk A.C."/>
            <person name="Brettin T."/>
            <person name="Detter J.C."/>
            <person name="Tapia R."/>
            <person name="Han C."/>
            <person name="Larimer F."/>
            <person name="Land M."/>
            <person name="Hauser L."/>
            <person name="Markowitz V."/>
            <person name="Cheng J.-F."/>
            <person name="Hugenholtz P."/>
            <person name="Woyke T."/>
            <person name="Wu D."/>
            <person name="Jando M."/>
            <person name="Brambilla E."/>
            <person name="Klenk H.-P."/>
            <person name="Eisen J.A."/>
        </authorList>
    </citation>
    <scope>NUCLEOTIDE SEQUENCE [LARGE SCALE GENOMIC DNA]</scope>
    <source>
        <strain evidence="2">ATCC 8368 / DSM 20162 / CCUG 35730 / CIP 100753 / JCM 10117 / KCTC 9821 / NBRC 16120 / NCIMB 702349 / NCTC 13040</strain>
    </source>
</reference>
<dbReference type="Proteomes" id="UP000001213">
    <property type="component" value="Chromosome"/>
</dbReference>
<reference evidence="1 2" key="2">
    <citation type="journal article" date="2011" name="Stand. Genomic Sci.">
        <title>Complete genome sequence of Tsukamurella paurometabola type strain (no. 33).</title>
        <authorList>
            <person name="Munk A.C."/>
            <person name="Lapidus A."/>
            <person name="Lucas S."/>
            <person name="Nolan M."/>
            <person name="Tice H."/>
            <person name="Cheng J.F."/>
            <person name="Del Rio T.G."/>
            <person name="Goodwin L."/>
            <person name="Pitluck S."/>
            <person name="Liolios K."/>
            <person name="Huntemann M."/>
            <person name="Ivanova N."/>
            <person name="Mavromatis K."/>
            <person name="Mikhailova N."/>
            <person name="Pati A."/>
            <person name="Chen A."/>
            <person name="Palaniappan K."/>
            <person name="Tapia R."/>
            <person name="Han C."/>
            <person name="Land M."/>
            <person name="Hauser L."/>
            <person name="Chang Y.J."/>
            <person name="Jeffries C.D."/>
            <person name="Brettin T."/>
            <person name="Yasawong M."/>
            <person name="Brambilla E.M."/>
            <person name="Rohde M."/>
            <person name="Sikorski J."/>
            <person name="Goker M."/>
            <person name="Detter J.C."/>
            <person name="Woyke T."/>
            <person name="Bristow J."/>
            <person name="Eisen J.A."/>
            <person name="Markowitz V."/>
            <person name="Hugenholtz P."/>
            <person name="Kyrpides N.C."/>
            <person name="Klenk H.P."/>
        </authorList>
    </citation>
    <scope>NUCLEOTIDE SEQUENCE [LARGE SCALE GENOMIC DNA]</scope>
    <source>
        <strain evidence="2">ATCC 8368 / DSM 20162 / CCUG 35730 / CIP 100753 / JCM 10117 / KCTC 9821 / NBRC 16120 / NCIMB 702349 / NCTC 13040</strain>
    </source>
</reference>
<dbReference type="InterPro" id="IPR036249">
    <property type="entry name" value="Thioredoxin-like_sf"/>
</dbReference>
<evidence type="ECO:0000313" key="2">
    <source>
        <dbReference type="Proteomes" id="UP000001213"/>
    </source>
</evidence>
<dbReference type="STRING" id="521096.Tpau_1599"/>
<organism evidence="1 2">
    <name type="scientific">Tsukamurella paurometabola (strain ATCC 8368 / DSM 20162 / CCUG 35730 / CIP 100753 / JCM 10117 / KCTC 9821 / NBRC 16120 / NCIMB 702349 / NCTC 13040)</name>
    <name type="common">Corynebacterium paurometabolum</name>
    <dbReference type="NCBI Taxonomy" id="521096"/>
    <lineage>
        <taxon>Bacteria</taxon>
        <taxon>Bacillati</taxon>
        <taxon>Actinomycetota</taxon>
        <taxon>Actinomycetes</taxon>
        <taxon>Mycobacteriales</taxon>
        <taxon>Tsukamurellaceae</taxon>
        <taxon>Tsukamurella</taxon>
    </lineage>
</organism>
<dbReference type="CDD" id="cd02980">
    <property type="entry name" value="TRX_Fd_family"/>
    <property type="match status" value="1"/>
</dbReference>
<sequence length="246" mass="26150">MTVILVGMSAGIDPDELTALAADAGAHAAFLQVYDPALVDVLDDATDGGARELLLIGCGWAQPGPKRSWLRRVAAHWMRERFLSGAPVPAVLLAPELLPAAQSHLVAAAVAEGGRPMTPDAAPLVSAAWENVPSHRHQVLVCRGPRCSARGAAALSAALGAELRRRALDDDDVLMTVTGCQFPCNHAPVVTVQPDDAWYGGITVEDVPALVEDHLVDGRRLAHRLLPRARSTPPEYSDRSPGLRRL</sequence>
<dbReference type="eggNOG" id="COG3411">
    <property type="taxonomic scope" value="Bacteria"/>
</dbReference>
<protein>
    <submittedName>
        <fullName evidence="1">Uncharacterized protein</fullName>
    </submittedName>
</protein>
<dbReference type="AlphaFoldDB" id="D5UYB3"/>
<proteinExistence type="predicted"/>
<dbReference type="KEGG" id="tpr:Tpau_1599"/>